<keyword evidence="3" id="KW-0472">Membrane</keyword>
<dbReference type="GO" id="GO:0005509">
    <property type="term" value="F:calcium ion binding"/>
    <property type="evidence" value="ECO:0007669"/>
    <property type="project" value="InterPro"/>
</dbReference>
<feature type="domain" description="Cadherin" evidence="6">
    <location>
        <begin position="137"/>
        <end position="237"/>
    </location>
</feature>
<evidence type="ECO:0000313" key="7">
    <source>
        <dbReference type="EMBL" id="NQV64029.1"/>
    </source>
</evidence>
<feature type="chain" id="PRO_5037882232" evidence="5">
    <location>
        <begin position="26"/>
        <end position="2152"/>
    </location>
</feature>
<dbReference type="InterPro" id="IPR050174">
    <property type="entry name" value="Protocadherin/Cadherin-CA"/>
</dbReference>
<keyword evidence="5" id="KW-0732">Signal</keyword>
<dbReference type="InterPro" id="IPR010221">
    <property type="entry name" value="VCBS_dom"/>
</dbReference>
<organism evidence="7 8">
    <name type="scientific">SAR86 cluster bacterium</name>
    <dbReference type="NCBI Taxonomy" id="2030880"/>
    <lineage>
        <taxon>Bacteria</taxon>
        <taxon>Pseudomonadati</taxon>
        <taxon>Pseudomonadota</taxon>
        <taxon>Gammaproteobacteria</taxon>
        <taxon>SAR86 cluster</taxon>
    </lineage>
</organism>
<dbReference type="SMART" id="SM00112">
    <property type="entry name" value="CA"/>
    <property type="match status" value="4"/>
</dbReference>
<dbReference type="PROSITE" id="PS50268">
    <property type="entry name" value="CADHERIN_2"/>
    <property type="match status" value="5"/>
</dbReference>
<dbReference type="GO" id="GO:0005886">
    <property type="term" value="C:plasma membrane"/>
    <property type="evidence" value="ECO:0007669"/>
    <property type="project" value="TreeGrafter"/>
</dbReference>
<evidence type="ECO:0000259" key="6">
    <source>
        <dbReference type="PROSITE" id="PS50268"/>
    </source>
</evidence>
<evidence type="ECO:0000313" key="8">
    <source>
        <dbReference type="Proteomes" id="UP000754644"/>
    </source>
</evidence>
<evidence type="ECO:0000256" key="2">
    <source>
        <dbReference type="ARBA" id="ARBA00022692"/>
    </source>
</evidence>
<dbReference type="CDD" id="cd11304">
    <property type="entry name" value="Cadherin_repeat"/>
    <property type="match status" value="2"/>
</dbReference>
<dbReference type="SUPFAM" id="SSF49313">
    <property type="entry name" value="Cadherin-like"/>
    <property type="match status" value="4"/>
</dbReference>
<dbReference type="EMBL" id="JABMOJ010000057">
    <property type="protein sequence ID" value="NQV64029.1"/>
    <property type="molecule type" value="Genomic_DNA"/>
</dbReference>
<keyword evidence="2" id="KW-0812">Transmembrane</keyword>
<evidence type="ECO:0000256" key="3">
    <source>
        <dbReference type="ARBA" id="ARBA00022989"/>
    </source>
</evidence>
<evidence type="ECO:0000256" key="4">
    <source>
        <dbReference type="ARBA" id="ARBA00023180"/>
    </source>
</evidence>
<protein>
    <submittedName>
        <fullName evidence="7">Tandem-95 repeat protein</fullName>
    </submittedName>
</protein>
<proteinExistence type="predicted"/>
<sequence length="2152" mass="224974">MKIQNATRLLFVFGCISLTAWEAVAANISQVRDNDTAADQVLESALGGVAVGVTVKALGNGVMSYAMNVDADGRFDVGETTGVVTTTGKPLDRETDAIYKIEILATADDGLGTDTAILKVDVAVIDVDDNVTSAISDSNAGQNEVAENATAGKRVNIEALATDADATAVISYALTDDAGGRFQIDGAGRVATTGAVIDREAAPAYVITVAAMSTMGMTKYQDFTIAVLGVDEFDPDAVADVYDVAEGGTLVTTATRAGNGVLGNDTDADEPFEPLQVTLGTDVGFGTLSLNAGGDFTYTHNGDEVFVDSFTYKVADPNFTTGFVSVTLNILPMNDNVPVAADDNYLLLINEGGTLNGTTVLVNDTDADLPGDMLTAVLDTDASNGTLALASDGTFTYTHDGASEIFSDSFTYHVFDGVNSAGNGATVTISVNPLNDNKPVAVADATYEVDEGATLSVSAATGVINNDTDADRLANGAAMNTLTLVNGTSTSHGSLSLNADGSFIYTHDDSENLTDSFTYQAFDGTDTSDNTVTVNINVTPRNDNVPVITSDSARSVDENIRLVRTLRATDVDSTDTLRFTIFGGVDASLFEVEANTGIAVIASELRFRSRPDYEIPTDANGDNIYVVDVQVSDGINTVMQTLTITVLPKSDTIPTSSDKTIAMNEDGTYPFSVADFAYMDADGDDFDQVQVRALPALGELAFRGSAVSQWDRIDVADIGDLTYMPEPDGDGFSYSSFEFRVVDSSGDRSVNHTMTIDVAGVADTPTLATAANITTDEDQAIDIGLVVSLVDGTREDLTVVIDVAPAGATLSDGANSASGASVDISSWNVSAITITPVLHDDTDIVLSIVAVATEVGNGDTATISGTTNVIVTAVADAPALTVTSPVTVDEDGSVGLTLAGSLVDTDGSETLSYQISGMPVGASLNQGVNGGAGIWNLTSADLTGLTVSTPANSAEDFTLAATALATEADDGGAAAFSGLQSIVVIVNGVADMPTVSASPSVTTNEDVATPALGIIATLSDPAEESLTVSVEGVPAGATLTDGSNTVIAFGATLDVTGWLLGDIYLVPPLHTNGVFTLTVNATATEDENASAQTASTDIALTIVAVNDAPSVVDQTFYIDENAGVGTVIGTVLASDIEPGQTLSYDLTGSAFAIDSNGIITVADQAQLDYETTATFNLTVTVTDSGLPALFDTAALVITLNPLNDNAPIGVADVISVDELGSVSINVLSNDLELDLAPSAPLTVTEVNGDMGLVGVAFPLEAGGVVAGNLTISADGSAVFVANTDPTVEIFSVSATYTVSDGTLVAAGVPVTLTINPINDNSPKVTAAGLDLAIQGLTYDEDEHLSAASSLSINLQNLFSDIDMADSLQFSISSNSNAAVVPASINAGNYLVIYSPANEFGVAELVIEATDTANPSANVSSVSLSVTVSVNSVNDAPVYQAGTLPDISRNEDAGDLLIDLASAFIDADMTDSNGADDSLTYTVTIEDISADFVMTDLLDVSGLSVVSDLADTPVAESRQIILQTNDATLALAFNADAFGTLNVSVRATDQGRPPALPAVAVPLFAEAEFQVVIEAVLDDQPIAVDDHYNSNPSLVVLEDSEPIDIYVIGNDYQGDVPASVINAGQSIKDSFNVDHSWRSTSRLADDPFNPGNLIITMNGEVVCAAAGCAPTGNSIVNQAGVDTFSVRYMPMPDFNGEDVFTYCIQDASSVGEAAFTPPNDSRCAQVTINVLPQNDLPSVSGPIYFFMDQAGVLQLDAAEGLLPWVHDVDNSHRDGLGCDPSVLTCPTLPQPDQLYFRFTSAVTTHGQLLPPYNTDGGFTYQPEASFDGQDSFTFDVCDVPLPGDTGHCIYGVEVLIVVNPIDGAPEGAGAGVVEYDYQLADAPLELPIGPEPNVLIIEDDSRSMEWDLSTSSLEGVFYFPQRLSTQKNRDSSDSLYWVMAASATDSWSVENSKIVPTEDQFPGQGFWTLRSSSENKIYYDPTVQYRPWDGLDTSDQPFPNSPPTAAKHYPWLAATAANTTDLTLDVGASYTGRALEGKNVCVKNGRCVRYDNKGKCKEWVEVCSTEYELNEVSVNGFYIPRHYVWEDKNNNGKLDYTPSPNGANPDSEGRLVEIRPANAPFPKSADRTDCITAETTCSYGEELQNFANWFTYA</sequence>
<keyword evidence="3" id="KW-1133">Transmembrane helix</keyword>
<dbReference type="NCBIfam" id="NF012211">
    <property type="entry name" value="tand_rpt_95"/>
    <property type="match status" value="1"/>
</dbReference>
<dbReference type="GO" id="GO:0007156">
    <property type="term" value="P:homophilic cell adhesion via plasma membrane adhesion molecules"/>
    <property type="evidence" value="ECO:0007669"/>
    <property type="project" value="InterPro"/>
</dbReference>
<dbReference type="Pfam" id="PF17803">
    <property type="entry name" value="Cadherin_4"/>
    <property type="match status" value="3"/>
</dbReference>
<gene>
    <name evidence="7" type="ORF">HQ497_01575</name>
</gene>
<feature type="domain" description="Cadherin" evidence="6">
    <location>
        <begin position="33"/>
        <end position="135"/>
    </location>
</feature>
<evidence type="ECO:0000256" key="5">
    <source>
        <dbReference type="SAM" id="SignalP"/>
    </source>
</evidence>
<dbReference type="InterPro" id="IPR040853">
    <property type="entry name" value="RapA2_cadherin-like"/>
</dbReference>
<dbReference type="PRINTS" id="PR00205">
    <property type="entry name" value="CADHERIN"/>
</dbReference>
<feature type="signal peptide" evidence="5">
    <location>
        <begin position="1"/>
        <end position="25"/>
    </location>
</feature>
<dbReference type="PANTHER" id="PTHR24028:SF328">
    <property type="entry name" value="CADHERIN-3"/>
    <property type="match status" value="1"/>
</dbReference>
<keyword evidence="4" id="KW-0325">Glycoprotein</keyword>
<comment type="caution">
    <text evidence="7">The sequence shown here is derived from an EMBL/GenBank/DDBJ whole genome shotgun (WGS) entry which is preliminary data.</text>
</comment>
<feature type="domain" description="Cadherin" evidence="6">
    <location>
        <begin position="563"/>
        <end position="656"/>
    </location>
</feature>
<dbReference type="Gene3D" id="2.60.40.60">
    <property type="entry name" value="Cadherins"/>
    <property type="match status" value="4"/>
</dbReference>
<feature type="non-terminal residue" evidence="7">
    <location>
        <position position="2152"/>
    </location>
</feature>
<dbReference type="InterPro" id="IPR015919">
    <property type="entry name" value="Cadherin-like_sf"/>
</dbReference>
<name>A0A972VVF8_9GAMM</name>
<accession>A0A972VVF8</accession>
<dbReference type="InterPro" id="IPR002126">
    <property type="entry name" value="Cadherin-like_dom"/>
</dbReference>
<dbReference type="Pfam" id="PF17963">
    <property type="entry name" value="Big_9"/>
    <property type="match status" value="1"/>
</dbReference>
<comment type="subcellular location">
    <subcellularLocation>
        <location evidence="1">Membrane</location>
        <topology evidence="1">Single-pass membrane protein</topology>
    </subcellularLocation>
</comment>
<reference evidence="7" key="1">
    <citation type="submission" date="2020-05" db="EMBL/GenBank/DDBJ databases">
        <title>Sulfur intermediates as new biogeochemical hubs in an aquatic model microbial ecosystem.</title>
        <authorList>
            <person name="Vigneron A."/>
        </authorList>
    </citation>
    <scope>NUCLEOTIDE SEQUENCE</scope>
    <source>
        <strain evidence="7">Bin.250</strain>
    </source>
</reference>
<dbReference type="NCBIfam" id="TIGR01965">
    <property type="entry name" value="VCBS_repeat"/>
    <property type="match status" value="2"/>
</dbReference>
<dbReference type="Pfam" id="PF00028">
    <property type="entry name" value="Cadherin"/>
    <property type="match status" value="1"/>
</dbReference>
<dbReference type="Proteomes" id="UP000754644">
    <property type="component" value="Unassembled WGS sequence"/>
</dbReference>
<feature type="domain" description="Cadherin" evidence="6">
    <location>
        <begin position="1110"/>
        <end position="1209"/>
    </location>
</feature>
<feature type="domain" description="Cadherin" evidence="6">
    <location>
        <begin position="1339"/>
        <end position="1438"/>
    </location>
</feature>
<dbReference type="PANTHER" id="PTHR24028">
    <property type="entry name" value="CADHERIN-87A"/>
    <property type="match status" value="1"/>
</dbReference>
<evidence type="ECO:0000256" key="1">
    <source>
        <dbReference type="ARBA" id="ARBA00004167"/>
    </source>
</evidence>